<dbReference type="KEGG" id="isc:8036880"/>
<dbReference type="VEuPathDB" id="VectorBase:ISCP_024402"/>
<sequence>MGPASDADPSRPRDRHREVTGALTRQATLVRRCRDFYARRLRQSELLRRKWHEGSGSDGDCSSTTSTLSSASSSSASSSSASAAEKDNTSSPECRLAGGSDEQAGWRKSSLDLAMDSLRREISCLMERDNALFGQLLGLHQSITELRAQRQQHWLHHRPPTLVDDSDEDVDDEDDDDDDDDVSSTGPAPSPHTPGSLESLLAYEEDRLTLSSSASSSDSRDQKKSARRSTGGPTSRCASSGCWRCVRGARATALPPGFRNRRALSQASLVLRHEHADSYDSGIQLQGSHSESDHEVFV</sequence>
<feature type="compositionally biased region" description="Acidic residues" evidence="1">
    <location>
        <begin position="164"/>
        <end position="182"/>
    </location>
</feature>
<dbReference type="RefSeq" id="XP_029850296.2">
    <property type="nucleotide sequence ID" value="XM_029994436.4"/>
</dbReference>
<dbReference type="AlphaFoldDB" id="A0A4D5S469"/>
<dbReference type="EMBL" id="GHJT01010377">
    <property type="protein sequence ID" value="MOY44348.1"/>
    <property type="molecule type" value="Transcribed_RNA"/>
</dbReference>
<reference evidence="2" key="1">
    <citation type="submission" date="2019-04" db="EMBL/GenBank/DDBJ databases">
        <title>An insight into the mialome of Ixodes scapularis.</title>
        <authorList>
            <person name="Ribeiro J.M."/>
            <person name="Mather T.N."/>
            <person name="Karim S."/>
        </authorList>
    </citation>
    <scope>NUCLEOTIDE SEQUENCE</scope>
</reference>
<feature type="non-terminal residue" evidence="2">
    <location>
        <position position="298"/>
    </location>
</feature>
<dbReference type="VEuPathDB" id="VectorBase:ISCW011540"/>
<evidence type="ECO:0000256" key="1">
    <source>
        <dbReference type="SAM" id="MobiDB-lite"/>
    </source>
</evidence>
<name>A0A4D5S469_IXOSC</name>
<dbReference type="VEuPathDB" id="VectorBase:ISCI011540"/>
<feature type="compositionally biased region" description="Basic and acidic residues" evidence="1">
    <location>
        <begin position="8"/>
        <end position="19"/>
    </location>
</feature>
<feature type="region of interest" description="Disordered" evidence="1">
    <location>
        <begin position="52"/>
        <end position="105"/>
    </location>
</feature>
<dbReference type="OrthoDB" id="6508726at2759"/>
<feature type="compositionally biased region" description="Low complexity" evidence="1">
    <location>
        <begin position="62"/>
        <end position="83"/>
    </location>
</feature>
<organism evidence="2">
    <name type="scientific">Ixodes scapularis</name>
    <name type="common">Black-legged tick</name>
    <name type="synonym">Deer tick</name>
    <dbReference type="NCBI Taxonomy" id="6945"/>
    <lineage>
        <taxon>Eukaryota</taxon>
        <taxon>Metazoa</taxon>
        <taxon>Ecdysozoa</taxon>
        <taxon>Arthropoda</taxon>
        <taxon>Chelicerata</taxon>
        <taxon>Arachnida</taxon>
        <taxon>Acari</taxon>
        <taxon>Parasitiformes</taxon>
        <taxon>Ixodida</taxon>
        <taxon>Ixodoidea</taxon>
        <taxon>Ixodidae</taxon>
        <taxon>Ixodinae</taxon>
        <taxon>Ixodes</taxon>
    </lineage>
</organism>
<protein>
    <submittedName>
        <fullName evidence="2">Uncharacterized protein</fullName>
    </submittedName>
</protein>
<accession>A0A4D5S469</accession>
<feature type="region of interest" description="Disordered" evidence="1">
    <location>
        <begin position="157"/>
        <end position="239"/>
    </location>
</feature>
<dbReference type="GeneID" id="8036880"/>
<evidence type="ECO:0000313" key="2">
    <source>
        <dbReference type="EMBL" id="MOY44348.1"/>
    </source>
</evidence>
<proteinExistence type="predicted"/>
<feature type="region of interest" description="Disordered" evidence="1">
    <location>
        <begin position="1"/>
        <end position="24"/>
    </location>
</feature>